<evidence type="ECO:0008006" key="3">
    <source>
        <dbReference type="Google" id="ProtNLM"/>
    </source>
</evidence>
<organism evidence="1 2">
    <name type="scientific">Terriglobus saanensis (strain ATCC BAA-1853 / DSM 23119 / SP1PR4)</name>
    <dbReference type="NCBI Taxonomy" id="401053"/>
    <lineage>
        <taxon>Bacteria</taxon>
        <taxon>Pseudomonadati</taxon>
        <taxon>Acidobacteriota</taxon>
        <taxon>Terriglobia</taxon>
        <taxon>Terriglobales</taxon>
        <taxon>Acidobacteriaceae</taxon>
        <taxon>Terriglobus</taxon>
    </lineage>
</organism>
<dbReference type="STRING" id="401053.AciPR4_0071"/>
<reference evidence="1 2" key="1">
    <citation type="journal article" date="2012" name="Stand. Genomic Sci.">
        <title>Complete genome sequence of Terriglobus saanensis type strain SP1PR4(T), an Acidobacteria from tundra soil.</title>
        <authorList>
            <person name="Rawat S.R."/>
            <person name="Mannisto M.K."/>
            <person name="Starovoytov V."/>
            <person name="Goodwin L."/>
            <person name="Nolan M."/>
            <person name="Hauser L."/>
            <person name="Land M."/>
            <person name="Davenport K.W."/>
            <person name="Woyke T."/>
            <person name="Haggblom M.M."/>
        </authorList>
    </citation>
    <scope>NUCLEOTIDE SEQUENCE</scope>
    <source>
        <strain evidence="2">ATCC BAA-1853 / DSM 23119 / SP1PR4</strain>
    </source>
</reference>
<accession>E8UYA2</accession>
<dbReference type="KEGG" id="tsa:AciPR4_0071"/>
<name>E8UYA2_TERSS</name>
<sequence length="80" mass="9046">MRTTLTIDDDVAALLKREMRRSGEPMKQAINRCLRTALAVKSTEPAPKFKVQSRKLGLLPGMSYDNLEAVLDQLDRESQK</sequence>
<dbReference type="OrthoDB" id="3579062at2"/>
<keyword evidence="2" id="KW-1185">Reference proteome</keyword>
<dbReference type="eggNOG" id="ENOG502ZDK1">
    <property type="taxonomic scope" value="Bacteria"/>
</dbReference>
<protein>
    <recommendedName>
        <fullName evidence="3">DUF2191 domain-containing protein</fullName>
    </recommendedName>
</protein>
<dbReference type="AlphaFoldDB" id="E8UYA2"/>
<evidence type="ECO:0000313" key="2">
    <source>
        <dbReference type="Proteomes" id="UP000006844"/>
    </source>
</evidence>
<proteinExistence type="predicted"/>
<dbReference type="EMBL" id="CP002467">
    <property type="protein sequence ID" value="ADV80912.1"/>
    <property type="molecule type" value="Genomic_DNA"/>
</dbReference>
<dbReference type="RefSeq" id="WP_013566645.1">
    <property type="nucleotide sequence ID" value="NC_014963.1"/>
</dbReference>
<dbReference type="HOGENOM" id="CLU_186850_0_0_0"/>
<gene>
    <name evidence="1" type="ordered locus">AciPR4_0071</name>
</gene>
<dbReference type="Proteomes" id="UP000006844">
    <property type="component" value="Chromosome"/>
</dbReference>
<evidence type="ECO:0000313" key="1">
    <source>
        <dbReference type="EMBL" id="ADV80912.1"/>
    </source>
</evidence>